<dbReference type="Gene3D" id="3.40.190.10">
    <property type="entry name" value="Periplasmic binding protein-like II"/>
    <property type="match status" value="2"/>
</dbReference>
<dbReference type="InterPro" id="IPR051455">
    <property type="entry name" value="Bact_solute-bind_prot3"/>
</dbReference>
<dbReference type="EMBL" id="BLPF01000003">
    <property type="protein sequence ID" value="GFJ83898.1"/>
    <property type="molecule type" value="Genomic_DNA"/>
</dbReference>
<evidence type="ECO:0000259" key="4">
    <source>
        <dbReference type="SMART" id="SM00062"/>
    </source>
</evidence>
<organism evidence="5 6">
    <name type="scientific">Phytohabitans houttuyneae</name>
    <dbReference type="NCBI Taxonomy" id="1076126"/>
    <lineage>
        <taxon>Bacteria</taxon>
        <taxon>Bacillati</taxon>
        <taxon>Actinomycetota</taxon>
        <taxon>Actinomycetes</taxon>
        <taxon>Micromonosporales</taxon>
        <taxon>Micromonosporaceae</taxon>
    </lineage>
</organism>
<accession>A0A6V8KMY1</accession>
<protein>
    <recommendedName>
        <fullName evidence="4">Solute-binding protein family 3/N-terminal domain-containing protein</fullName>
    </recommendedName>
</protein>
<comment type="caution">
    <text evidence="5">The sequence shown here is derived from an EMBL/GenBank/DDBJ whole genome shotgun (WGS) entry which is preliminary data.</text>
</comment>
<sequence length="320" mass="35258">MTVSGLSRHRSLFTSVAVVLALVLAALPSCERVQPQRRTSVHDKLVEAGLADRAKHPRLRIGVYVNQPLMGYVDGGVNRGFDPDLARYVAGSLGFVGNDNIEWVAINNTRDRIQYLQNGRADLIFASFSITKERQEQVLFSGPYFITDQRVMIRNPLRGKLSTIEDMQSDAYKVCTSAGSTSERLLLQRNIHATPLDTVRACVDGMREGRFDAVSTDRTILAGFTSLYPGQFTILDLNLALSDAATEQLGVGVAKSNPALRDLVSFFLKKSYLAQEAGDTTAWQIAYNSNLGPWYGYPPARQPPLDAPDLVDFDDMAPTP</sequence>
<dbReference type="Proteomes" id="UP000482800">
    <property type="component" value="Unassembled WGS sequence"/>
</dbReference>
<dbReference type="SUPFAM" id="SSF53850">
    <property type="entry name" value="Periplasmic binding protein-like II"/>
    <property type="match status" value="1"/>
</dbReference>
<reference evidence="5 6" key="1">
    <citation type="submission" date="2020-03" db="EMBL/GenBank/DDBJ databases">
        <title>Whole genome shotgun sequence of Phytohabitans houttuyneae NBRC 108639.</title>
        <authorList>
            <person name="Komaki H."/>
            <person name="Tamura T."/>
        </authorList>
    </citation>
    <scope>NUCLEOTIDE SEQUENCE [LARGE SCALE GENOMIC DNA]</scope>
    <source>
        <strain evidence="5 6">NBRC 108639</strain>
    </source>
</reference>
<evidence type="ECO:0000313" key="5">
    <source>
        <dbReference type="EMBL" id="GFJ83898.1"/>
    </source>
</evidence>
<dbReference type="AlphaFoldDB" id="A0A6V8KMY1"/>
<dbReference type="PANTHER" id="PTHR30085:SF6">
    <property type="entry name" value="ABC TRANSPORTER GLUTAMINE-BINDING PROTEIN GLNH"/>
    <property type="match status" value="1"/>
</dbReference>
<dbReference type="RefSeq" id="WP_173066910.1">
    <property type="nucleotide sequence ID" value="NZ_BAABGO010000030.1"/>
</dbReference>
<dbReference type="Pfam" id="PF00497">
    <property type="entry name" value="SBP_bac_3"/>
    <property type="match status" value="1"/>
</dbReference>
<gene>
    <name evidence="5" type="ORF">Phou_080780</name>
</gene>
<dbReference type="InterPro" id="IPR001638">
    <property type="entry name" value="Solute-binding_3/MltF_N"/>
</dbReference>
<feature type="domain" description="Solute-binding protein family 3/N-terminal" evidence="4">
    <location>
        <begin position="58"/>
        <end position="286"/>
    </location>
</feature>
<reference evidence="5 6" key="2">
    <citation type="submission" date="2020-03" db="EMBL/GenBank/DDBJ databases">
        <authorList>
            <person name="Ichikawa N."/>
            <person name="Kimura A."/>
            <person name="Kitahashi Y."/>
            <person name="Uohara A."/>
        </authorList>
    </citation>
    <scope>NUCLEOTIDE SEQUENCE [LARGE SCALE GENOMIC DNA]</scope>
    <source>
        <strain evidence="5 6">NBRC 108639</strain>
    </source>
</reference>
<dbReference type="GO" id="GO:0030288">
    <property type="term" value="C:outer membrane-bounded periplasmic space"/>
    <property type="evidence" value="ECO:0007669"/>
    <property type="project" value="TreeGrafter"/>
</dbReference>
<dbReference type="SMART" id="SM00062">
    <property type="entry name" value="PBPb"/>
    <property type="match status" value="1"/>
</dbReference>
<evidence type="ECO:0000256" key="2">
    <source>
        <dbReference type="ARBA" id="ARBA00022448"/>
    </source>
</evidence>
<evidence type="ECO:0000256" key="3">
    <source>
        <dbReference type="ARBA" id="ARBA00022729"/>
    </source>
</evidence>
<evidence type="ECO:0000313" key="6">
    <source>
        <dbReference type="Proteomes" id="UP000482800"/>
    </source>
</evidence>
<name>A0A6V8KMY1_9ACTN</name>
<keyword evidence="3" id="KW-0732">Signal</keyword>
<dbReference type="GO" id="GO:0005576">
    <property type="term" value="C:extracellular region"/>
    <property type="evidence" value="ECO:0007669"/>
    <property type="project" value="TreeGrafter"/>
</dbReference>
<dbReference type="GO" id="GO:0006865">
    <property type="term" value="P:amino acid transport"/>
    <property type="evidence" value="ECO:0007669"/>
    <property type="project" value="TreeGrafter"/>
</dbReference>
<proteinExistence type="inferred from homology"/>
<comment type="similarity">
    <text evidence="1">Belongs to the bacterial solute-binding protein 3 family.</text>
</comment>
<evidence type="ECO:0000256" key="1">
    <source>
        <dbReference type="ARBA" id="ARBA00010333"/>
    </source>
</evidence>
<dbReference type="PANTHER" id="PTHR30085">
    <property type="entry name" value="AMINO ACID ABC TRANSPORTER PERMEASE"/>
    <property type="match status" value="1"/>
</dbReference>
<keyword evidence="6" id="KW-1185">Reference proteome</keyword>
<keyword evidence="2" id="KW-0813">Transport</keyword>